<evidence type="ECO:0000256" key="1">
    <source>
        <dbReference type="ARBA" id="ARBA00010609"/>
    </source>
</evidence>
<proteinExistence type="inferred from homology"/>
<dbReference type="Gene3D" id="2.60.40.420">
    <property type="entry name" value="Cupredoxins - blue copper proteins"/>
    <property type="match status" value="1"/>
</dbReference>
<evidence type="ECO:0000313" key="4">
    <source>
        <dbReference type="Proteomes" id="UP000250235"/>
    </source>
</evidence>
<sequence>MHNLEAQEISDRTPKDYIFVAFYENTSHCHSNNPVRRWKGSSLSHSARGSGRVGLVIEPVQVLSAARPINPQGSYNYGKINITRTIKFVNSAGSVDGKLRYAVNGVSHIDPETPVKLAEYFGVAKYSLISDEQPSGAGDKITMAPNVITAIFRNFVQIIFENHEKSVQLWHLDGYSFFPVA</sequence>
<protein>
    <recommendedName>
        <fullName evidence="2">Plastocyanin-like domain-containing protein</fullName>
    </recommendedName>
</protein>
<dbReference type="Proteomes" id="UP000250235">
    <property type="component" value="Unassembled WGS sequence"/>
</dbReference>
<dbReference type="AlphaFoldDB" id="A0A2Z7D4U1"/>
<keyword evidence="4" id="KW-1185">Reference proteome</keyword>
<dbReference type="InterPro" id="IPR008972">
    <property type="entry name" value="Cupredoxin"/>
</dbReference>
<dbReference type="SUPFAM" id="SSF49503">
    <property type="entry name" value="Cupredoxins"/>
    <property type="match status" value="1"/>
</dbReference>
<dbReference type="EMBL" id="KQ989523">
    <property type="protein sequence ID" value="KZV54445.1"/>
    <property type="molecule type" value="Genomic_DNA"/>
</dbReference>
<dbReference type="GO" id="GO:0005507">
    <property type="term" value="F:copper ion binding"/>
    <property type="evidence" value="ECO:0007669"/>
    <property type="project" value="InterPro"/>
</dbReference>
<organism evidence="3 4">
    <name type="scientific">Dorcoceras hygrometricum</name>
    <dbReference type="NCBI Taxonomy" id="472368"/>
    <lineage>
        <taxon>Eukaryota</taxon>
        <taxon>Viridiplantae</taxon>
        <taxon>Streptophyta</taxon>
        <taxon>Embryophyta</taxon>
        <taxon>Tracheophyta</taxon>
        <taxon>Spermatophyta</taxon>
        <taxon>Magnoliopsida</taxon>
        <taxon>eudicotyledons</taxon>
        <taxon>Gunneridae</taxon>
        <taxon>Pentapetalae</taxon>
        <taxon>asterids</taxon>
        <taxon>lamiids</taxon>
        <taxon>Lamiales</taxon>
        <taxon>Gesneriaceae</taxon>
        <taxon>Didymocarpoideae</taxon>
        <taxon>Trichosporeae</taxon>
        <taxon>Loxocarpinae</taxon>
        <taxon>Dorcoceras</taxon>
    </lineage>
</organism>
<evidence type="ECO:0000259" key="2">
    <source>
        <dbReference type="Pfam" id="PF07731"/>
    </source>
</evidence>
<dbReference type="InterPro" id="IPR011706">
    <property type="entry name" value="Cu-oxidase_C"/>
</dbReference>
<accession>A0A2Z7D4U1</accession>
<reference evidence="3 4" key="1">
    <citation type="journal article" date="2015" name="Proc. Natl. Acad. Sci. U.S.A.">
        <title>The resurrection genome of Boea hygrometrica: A blueprint for survival of dehydration.</title>
        <authorList>
            <person name="Xiao L."/>
            <person name="Yang G."/>
            <person name="Zhang L."/>
            <person name="Yang X."/>
            <person name="Zhao S."/>
            <person name="Ji Z."/>
            <person name="Zhou Q."/>
            <person name="Hu M."/>
            <person name="Wang Y."/>
            <person name="Chen M."/>
            <person name="Xu Y."/>
            <person name="Jin H."/>
            <person name="Xiao X."/>
            <person name="Hu G."/>
            <person name="Bao F."/>
            <person name="Hu Y."/>
            <person name="Wan P."/>
            <person name="Li L."/>
            <person name="Deng X."/>
            <person name="Kuang T."/>
            <person name="Xiang C."/>
            <person name="Zhu J.K."/>
            <person name="Oliver M.J."/>
            <person name="He Y."/>
        </authorList>
    </citation>
    <scope>NUCLEOTIDE SEQUENCE [LARGE SCALE GENOMIC DNA]</scope>
    <source>
        <strain evidence="4">cv. XS01</strain>
    </source>
</reference>
<dbReference type="Pfam" id="PF07731">
    <property type="entry name" value="Cu-oxidase_2"/>
    <property type="match status" value="1"/>
</dbReference>
<comment type="similarity">
    <text evidence="1">Belongs to the multicopper oxidase family.</text>
</comment>
<dbReference type="OrthoDB" id="2121828at2759"/>
<name>A0A2Z7D4U1_9LAMI</name>
<feature type="domain" description="Plastocyanin-like" evidence="2">
    <location>
        <begin position="134"/>
        <end position="178"/>
    </location>
</feature>
<gene>
    <name evidence="3" type="ORF">F511_09760</name>
</gene>
<evidence type="ECO:0000313" key="3">
    <source>
        <dbReference type="EMBL" id="KZV54445.1"/>
    </source>
</evidence>
<dbReference type="GO" id="GO:0016491">
    <property type="term" value="F:oxidoreductase activity"/>
    <property type="evidence" value="ECO:0007669"/>
    <property type="project" value="InterPro"/>
</dbReference>